<sequence>MLAGADLTRPPRRPTFIMSIRTGISTILEDTLYLGSLSSALRLNIGSPTSSVPPSLAASSSSSTNVLKITHIVSVCPEFPSTGPHHLSIPVQDIPEEDLLIHLPKICAFIQDAIEKGGRVLVHCISANKALLFVKKRRSQVHPNAGFLRQLLLFELCSYKPTPHHPVYVEFQKEQEALRLLIEEDSLFGFEAGPPEKVDDGIYIADGLPDDPERASNILKDLGITHVLAIRPSTSLLDSSTVKELEINFKESRPEDLVLQLPAACDFIDAALNQTPSGRILIHSWTESRLCLFLCAFYMRSRKTDASRAFEMIEIARPLFNPDKNFLAQLELFSSCAYKPTQTHPLVLEFIEKSPLPRYQKLRIAFDEKAKSGSNGTGTTNGKLKNGAGRAAVFVCVCPLPNLRSMFNELSIEKSTTTVGTRRENAMAGFRAVCAVTSDLQLPVEIWGMILEEACNPVTEQEILCHIKSIGSQIARTAPKPDHKFMLSLALTCRTFTRIALPFLFRYIFIPEKSLSMPFLPPPVPPAVLSTLKLPLPAAFGTDGLSYGDLVRYISLHDLSCTMEILNSCPNVSHLLLQYDSRNGCIPDLGRTLSNLKSLVALKIPDHLVESLSTISDGSTPFMPTLPNLRTLYFELPPNYPEDAEICSWDLPNLQSVLIGSYHSADDGDFCCASFLEVHGHALRFLSFAGEITETLTIKAPISESLCPSLTHLQVTDPSRLLSWSEDKTPIIIHRGVTTVTFAEMTWELCTYPYRREDYDNEGLRALCTTIFPSLREIRCAWFPIRDGEVKPYFGRSWQRLKFETWFLELLVEWEQRDIKLIRMDTDELISFDEVRAW</sequence>
<feature type="domain" description="Tyrosine-protein phosphatase" evidence="5">
    <location>
        <begin position="23"/>
        <end position="157"/>
    </location>
</feature>
<proteinExistence type="inferred from homology"/>
<dbReference type="AlphaFoldDB" id="A0A166F6V4"/>
<keyword evidence="7" id="KW-1185">Reference proteome</keyword>
<dbReference type="InterPro" id="IPR020422">
    <property type="entry name" value="TYR_PHOSPHATASE_DUAL_dom"/>
</dbReference>
<dbReference type="PANTHER" id="PTHR45848:SF4">
    <property type="entry name" value="DUAL SPECIFICITY PROTEIN PHOSPHATASE 12"/>
    <property type="match status" value="1"/>
</dbReference>
<dbReference type="OrthoDB" id="2017893at2759"/>
<dbReference type="SUPFAM" id="SSF52047">
    <property type="entry name" value="RNI-like"/>
    <property type="match status" value="1"/>
</dbReference>
<name>A0A166F6V4_9AGAM</name>
<feature type="domain" description="Tyrosine-protein phosphatase" evidence="5">
    <location>
        <begin position="194"/>
        <end position="336"/>
    </location>
</feature>
<dbReference type="GO" id="GO:0005634">
    <property type="term" value="C:nucleus"/>
    <property type="evidence" value="ECO:0007669"/>
    <property type="project" value="TreeGrafter"/>
</dbReference>
<evidence type="ECO:0000313" key="7">
    <source>
        <dbReference type="Proteomes" id="UP000076798"/>
    </source>
</evidence>
<dbReference type="Gene3D" id="3.90.190.10">
    <property type="entry name" value="Protein tyrosine phosphatase superfamily"/>
    <property type="match status" value="2"/>
</dbReference>
<dbReference type="PANTHER" id="PTHR45848">
    <property type="entry name" value="DUAL SPECIFICITY PROTEIN PHOSPHATASE 12 FAMILY MEMBER"/>
    <property type="match status" value="1"/>
</dbReference>
<dbReference type="STRING" id="1314776.A0A166F6V4"/>
<accession>A0A166F6V4</accession>
<dbReference type="CDD" id="cd14498">
    <property type="entry name" value="DSP"/>
    <property type="match status" value="2"/>
</dbReference>
<gene>
    <name evidence="6" type="ORF">SISSUDRAFT_1060410</name>
</gene>
<organism evidence="6 7">
    <name type="scientific">Sistotremastrum suecicum HHB10207 ss-3</name>
    <dbReference type="NCBI Taxonomy" id="1314776"/>
    <lineage>
        <taxon>Eukaryota</taxon>
        <taxon>Fungi</taxon>
        <taxon>Dikarya</taxon>
        <taxon>Basidiomycota</taxon>
        <taxon>Agaricomycotina</taxon>
        <taxon>Agaricomycetes</taxon>
        <taxon>Sistotremastrales</taxon>
        <taxon>Sistotremastraceae</taxon>
        <taxon>Sistotremastrum</taxon>
    </lineage>
</organism>
<dbReference type="InterPro" id="IPR000340">
    <property type="entry name" value="Dual-sp_phosphatase_cat-dom"/>
</dbReference>
<dbReference type="EMBL" id="KV428034">
    <property type="protein sequence ID" value="KZT40342.1"/>
    <property type="molecule type" value="Genomic_DNA"/>
</dbReference>
<evidence type="ECO:0000259" key="5">
    <source>
        <dbReference type="SMART" id="SM00195"/>
    </source>
</evidence>
<evidence type="ECO:0000256" key="1">
    <source>
        <dbReference type="ARBA" id="ARBA00008601"/>
    </source>
</evidence>
<protein>
    <recommendedName>
        <fullName evidence="2">protein-tyrosine-phosphatase</fullName>
        <ecNumber evidence="2">3.1.3.48</ecNumber>
    </recommendedName>
</protein>
<keyword evidence="4" id="KW-0904">Protein phosphatase</keyword>
<evidence type="ECO:0000313" key="6">
    <source>
        <dbReference type="EMBL" id="KZT40342.1"/>
    </source>
</evidence>
<comment type="similarity">
    <text evidence="1">Belongs to the protein-tyrosine phosphatase family. Non-receptor class dual specificity subfamily.</text>
</comment>
<evidence type="ECO:0000256" key="2">
    <source>
        <dbReference type="ARBA" id="ARBA00013064"/>
    </source>
</evidence>
<dbReference type="EC" id="3.1.3.48" evidence="2"/>
<dbReference type="Gene3D" id="3.80.10.10">
    <property type="entry name" value="Ribonuclease Inhibitor"/>
    <property type="match status" value="1"/>
</dbReference>
<dbReference type="Proteomes" id="UP000076798">
    <property type="component" value="Unassembled WGS sequence"/>
</dbReference>
<dbReference type="SMART" id="SM00195">
    <property type="entry name" value="DSPc"/>
    <property type="match status" value="2"/>
</dbReference>
<dbReference type="InterPro" id="IPR029021">
    <property type="entry name" value="Prot-tyrosine_phosphatase-like"/>
</dbReference>
<keyword evidence="3" id="KW-0378">Hydrolase</keyword>
<evidence type="ECO:0000256" key="4">
    <source>
        <dbReference type="ARBA" id="ARBA00022912"/>
    </source>
</evidence>
<evidence type="ECO:0000256" key="3">
    <source>
        <dbReference type="ARBA" id="ARBA00022801"/>
    </source>
</evidence>
<dbReference type="GO" id="GO:0008138">
    <property type="term" value="F:protein tyrosine/serine/threonine phosphatase activity"/>
    <property type="evidence" value="ECO:0007669"/>
    <property type="project" value="TreeGrafter"/>
</dbReference>
<dbReference type="Pfam" id="PF00782">
    <property type="entry name" value="DSPc"/>
    <property type="match status" value="2"/>
</dbReference>
<dbReference type="InterPro" id="IPR032675">
    <property type="entry name" value="LRR_dom_sf"/>
</dbReference>
<reference evidence="6 7" key="1">
    <citation type="journal article" date="2016" name="Mol. Biol. Evol.">
        <title>Comparative Genomics of Early-Diverging Mushroom-Forming Fungi Provides Insights into the Origins of Lignocellulose Decay Capabilities.</title>
        <authorList>
            <person name="Nagy L.G."/>
            <person name="Riley R."/>
            <person name="Tritt A."/>
            <person name="Adam C."/>
            <person name="Daum C."/>
            <person name="Floudas D."/>
            <person name="Sun H."/>
            <person name="Yadav J.S."/>
            <person name="Pangilinan J."/>
            <person name="Larsson K.H."/>
            <person name="Matsuura K."/>
            <person name="Barry K."/>
            <person name="Labutti K."/>
            <person name="Kuo R."/>
            <person name="Ohm R.A."/>
            <person name="Bhattacharya S.S."/>
            <person name="Shirouzu T."/>
            <person name="Yoshinaga Y."/>
            <person name="Martin F.M."/>
            <person name="Grigoriev I.V."/>
            <person name="Hibbett D.S."/>
        </authorList>
    </citation>
    <scope>NUCLEOTIDE SEQUENCE [LARGE SCALE GENOMIC DNA]</scope>
    <source>
        <strain evidence="6 7">HHB10207 ss-3</strain>
    </source>
</reference>
<dbReference type="GO" id="GO:0004725">
    <property type="term" value="F:protein tyrosine phosphatase activity"/>
    <property type="evidence" value="ECO:0007669"/>
    <property type="project" value="UniProtKB-EC"/>
</dbReference>
<dbReference type="SUPFAM" id="SSF52799">
    <property type="entry name" value="(Phosphotyrosine protein) phosphatases II"/>
    <property type="match status" value="2"/>
</dbReference>